<evidence type="ECO:0000313" key="12">
    <source>
        <dbReference type="Proteomes" id="UP000574067"/>
    </source>
</evidence>
<organism evidence="11 12">
    <name type="scientific">Azohydromonas caseinilytica</name>
    <dbReference type="NCBI Taxonomy" id="2728836"/>
    <lineage>
        <taxon>Bacteria</taxon>
        <taxon>Pseudomonadati</taxon>
        <taxon>Pseudomonadota</taxon>
        <taxon>Betaproteobacteria</taxon>
        <taxon>Burkholderiales</taxon>
        <taxon>Sphaerotilaceae</taxon>
        <taxon>Azohydromonas</taxon>
    </lineage>
</organism>
<dbReference type="GO" id="GO:0003954">
    <property type="term" value="F:NADH dehydrogenase activity"/>
    <property type="evidence" value="ECO:0007669"/>
    <property type="project" value="TreeGrafter"/>
</dbReference>
<keyword evidence="4" id="KW-0677">Repeat</keyword>
<dbReference type="CDD" id="cd00207">
    <property type="entry name" value="fer2"/>
    <property type="match status" value="1"/>
</dbReference>
<dbReference type="Gene3D" id="2.20.25.90">
    <property type="entry name" value="ADC-like domains"/>
    <property type="match status" value="1"/>
</dbReference>
<feature type="domain" description="4Fe-4S Mo/W bis-MGD-type" evidence="10">
    <location>
        <begin position="225"/>
        <end position="285"/>
    </location>
</feature>
<dbReference type="GO" id="GO:0043546">
    <property type="term" value="F:molybdopterin cofactor binding"/>
    <property type="evidence" value="ECO:0007669"/>
    <property type="project" value="InterPro"/>
</dbReference>
<keyword evidence="7" id="KW-0411">Iron-sulfur</keyword>
<dbReference type="CDD" id="cd02790">
    <property type="entry name" value="MopB_CT_Formate-Dh_H"/>
    <property type="match status" value="1"/>
</dbReference>
<evidence type="ECO:0000259" key="8">
    <source>
        <dbReference type="PROSITE" id="PS51085"/>
    </source>
</evidence>
<keyword evidence="6" id="KW-0408">Iron</keyword>
<dbReference type="PIRSF" id="PIRSF036643">
    <property type="entry name" value="FDH_alpha"/>
    <property type="match status" value="1"/>
</dbReference>
<dbReference type="InterPro" id="IPR017896">
    <property type="entry name" value="4Fe4S_Fe-S-bd"/>
</dbReference>
<sequence>MNARIPIQAAEPIELQLDGRTVQATPGETLWQVARREGVEIPHLCHTDGLRPVGNCRACMVEVEGERTLSASCCRAAAPGMKVKIDSERAVKARAMVLELLVSDAGSTDEYTKASELTQWARALDVPTGRLPARPRGYAAPDLSHAAIAVNLDACIQCTRCLRACREEQGNDVIGLALRGAAERIVFDAGDPMGQSSCVACGECVQACPTGALSPARGAGLAEITKQVDSVCPYCGVGCQLTWNVGPDGQGGERIHTVTGRDGPANHGRLCVKGRYGFDYIHNARRLTTPLVRREGARKDPADIEAVKSGAKRLDELFREATWEEALELAANGFSRIRDAAGPGFESPLAGFGSAKGSNEEAYLFQKLVRQVFRSSHVDHCTRLCHASSVAALLEGIGSGAVSNPVADVAQAEVIFLIGANPAVNHPVAASFIKNAVDAGATLIIADPRRQQLSRRAKWHLQFRPDTDVALLNGMLHVVIHEGLADEGFIAARVNGFEQLKASVAEATPERMAEICGIPAETIREVARSFARARSAMILWGMGVSQHVYGTDNARALIALALTTGQIGRPGTGLHPLRGQNNVQGASDAGLIPMMLPNYQRVSEAAVRAQFEALWGGNIDARPGMTVVEIMHAAHEGRIRGLFVEGENPAMSDPDLNFARQALAELQHLVVQDIFATETALLADVVLPASAQPEKWGTYTNTDRLIQIGRPAVTPPGLAMQDLWVIEQIGRRLGADWSYWHAEDGDGQRAAEAPVARVYEEMRAVMAPLAGVPWSRLLREEAVVTPAPAEDEPGQSVVFIDSFPTSDGCATLVPTQFRPGVERVDADYPFVLTTGRVLEHWHTGAMTRHASMLDAISPEALVSLHPLDAVGLGVADGAMVRLETHHGGVVARASISDQVQRGQLFLPFAFWEAAANTLTGDALDAVAKIPGFKVTAARLLPV</sequence>
<dbReference type="FunFam" id="3.30.70.20:FF:000035">
    <property type="entry name" value="Iron hydrogenase 1"/>
    <property type="match status" value="1"/>
</dbReference>
<keyword evidence="2" id="KW-0004">4Fe-4S</keyword>
<dbReference type="SUPFAM" id="SSF54292">
    <property type="entry name" value="2Fe-2S ferredoxin-like"/>
    <property type="match status" value="1"/>
</dbReference>
<dbReference type="InterPro" id="IPR001041">
    <property type="entry name" value="2Fe-2S_ferredoxin-type"/>
</dbReference>
<dbReference type="GO" id="GO:0015942">
    <property type="term" value="P:formate metabolic process"/>
    <property type="evidence" value="ECO:0007669"/>
    <property type="project" value="InterPro"/>
</dbReference>
<feature type="domain" description="4Fe-4S ferredoxin-type" evidence="9">
    <location>
        <begin position="189"/>
        <end position="218"/>
    </location>
</feature>
<dbReference type="GO" id="GO:0046872">
    <property type="term" value="F:metal ion binding"/>
    <property type="evidence" value="ECO:0007669"/>
    <property type="project" value="UniProtKB-KW"/>
</dbReference>
<dbReference type="GO" id="GO:0016020">
    <property type="term" value="C:membrane"/>
    <property type="evidence" value="ECO:0007669"/>
    <property type="project" value="TreeGrafter"/>
</dbReference>
<dbReference type="InterPro" id="IPR006478">
    <property type="entry name" value="Formate_DH_asu"/>
</dbReference>
<evidence type="ECO:0000259" key="10">
    <source>
        <dbReference type="PROSITE" id="PS51669"/>
    </source>
</evidence>
<dbReference type="Gene3D" id="3.30.70.20">
    <property type="match status" value="1"/>
</dbReference>
<evidence type="ECO:0000259" key="9">
    <source>
        <dbReference type="PROSITE" id="PS51379"/>
    </source>
</evidence>
<reference evidence="11 12" key="1">
    <citation type="submission" date="2020-04" db="EMBL/GenBank/DDBJ databases">
        <title>Azohydromonas sp. isolated from soil.</title>
        <authorList>
            <person name="Dahal R.H."/>
        </authorList>
    </citation>
    <scope>NUCLEOTIDE SEQUENCE [LARGE SCALE GENOMIC DNA]</scope>
    <source>
        <strain evidence="11 12">G-1-1-14</strain>
    </source>
</reference>
<dbReference type="InterPro" id="IPR006655">
    <property type="entry name" value="Mopterin_OxRdtase_prok_CS"/>
</dbReference>
<proteinExistence type="inferred from homology"/>
<dbReference type="PROSITE" id="PS00198">
    <property type="entry name" value="4FE4S_FER_1"/>
    <property type="match status" value="1"/>
</dbReference>
<dbReference type="GO" id="GO:0051539">
    <property type="term" value="F:4 iron, 4 sulfur cluster binding"/>
    <property type="evidence" value="ECO:0007669"/>
    <property type="project" value="UniProtKB-KW"/>
</dbReference>
<dbReference type="EMBL" id="JABBFW010000007">
    <property type="protein sequence ID" value="NML15687.1"/>
    <property type="molecule type" value="Genomic_DNA"/>
</dbReference>
<dbReference type="InterPro" id="IPR036010">
    <property type="entry name" value="2Fe-2S_ferredoxin-like_sf"/>
</dbReference>
<dbReference type="GO" id="GO:0022904">
    <property type="term" value="P:respiratory electron transport chain"/>
    <property type="evidence" value="ECO:0007669"/>
    <property type="project" value="TreeGrafter"/>
</dbReference>
<dbReference type="Gene3D" id="3.40.50.740">
    <property type="match status" value="1"/>
</dbReference>
<evidence type="ECO:0000256" key="7">
    <source>
        <dbReference type="ARBA" id="ARBA00023014"/>
    </source>
</evidence>
<keyword evidence="5" id="KW-0560">Oxidoreductase</keyword>
<dbReference type="PROSITE" id="PS00490">
    <property type="entry name" value="MOLYBDOPTERIN_PROK_2"/>
    <property type="match status" value="1"/>
</dbReference>
<dbReference type="InterPro" id="IPR009010">
    <property type="entry name" value="Asp_de-COase-like_dom_sf"/>
</dbReference>
<dbReference type="InterPro" id="IPR006657">
    <property type="entry name" value="MoPterin_dinucl-bd_dom"/>
</dbReference>
<dbReference type="Pfam" id="PF13510">
    <property type="entry name" value="Fer2_4"/>
    <property type="match status" value="1"/>
</dbReference>
<dbReference type="GO" id="GO:0008863">
    <property type="term" value="F:formate dehydrogenase (NAD+) activity"/>
    <property type="evidence" value="ECO:0007669"/>
    <property type="project" value="InterPro"/>
</dbReference>
<protein>
    <submittedName>
        <fullName evidence="11">Formate dehydrogenase subunit alpha</fullName>
    </submittedName>
</protein>
<dbReference type="Gene3D" id="3.40.228.10">
    <property type="entry name" value="Dimethylsulfoxide Reductase, domain 2"/>
    <property type="match status" value="1"/>
</dbReference>
<dbReference type="InterPro" id="IPR041925">
    <property type="entry name" value="CT_Formate-Dh_H"/>
</dbReference>
<gene>
    <name evidence="11" type="primary">fdhF</name>
    <name evidence="11" type="ORF">HHL10_11975</name>
</gene>
<dbReference type="InterPro" id="IPR041924">
    <property type="entry name" value="Formate_Dh-H_N"/>
</dbReference>
<dbReference type="SUPFAM" id="SSF53706">
    <property type="entry name" value="Formate dehydrogenase/DMSO reductase, domains 1-3"/>
    <property type="match status" value="1"/>
</dbReference>
<dbReference type="Pfam" id="PF12838">
    <property type="entry name" value="Fer4_7"/>
    <property type="match status" value="1"/>
</dbReference>
<name>A0A848F6G9_9BURK</name>
<dbReference type="InterPro" id="IPR006656">
    <property type="entry name" value="Mopterin_OxRdtase"/>
</dbReference>
<dbReference type="PROSITE" id="PS51669">
    <property type="entry name" value="4FE4S_MOW_BIS_MGD"/>
    <property type="match status" value="1"/>
</dbReference>
<evidence type="ECO:0000313" key="11">
    <source>
        <dbReference type="EMBL" id="NML15687.1"/>
    </source>
</evidence>
<evidence type="ECO:0000256" key="1">
    <source>
        <dbReference type="ARBA" id="ARBA00007023"/>
    </source>
</evidence>
<evidence type="ECO:0000256" key="6">
    <source>
        <dbReference type="ARBA" id="ARBA00023004"/>
    </source>
</evidence>
<comment type="caution">
    <text evidence="11">The sequence shown here is derived from an EMBL/GenBank/DDBJ whole genome shotgun (WGS) entry which is preliminary data.</text>
</comment>
<dbReference type="InterPro" id="IPR006963">
    <property type="entry name" value="Mopterin_OxRdtase_4Fe-4S_dom"/>
</dbReference>
<dbReference type="CDD" id="cd02753">
    <property type="entry name" value="MopB_Formate-Dh-H"/>
    <property type="match status" value="1"/>
</dbReference>
<dbReference type="Proteomes" id="UP000574067">
    <property type="component" value="Unassembled WGS sequence"/>
</dbReference>
<dbReference type="Pfam" id="PF01568">
    <property type="entry name" value="Molydop_binding"/>
    <property type="match status" value="1"/>
</dbReference>
<evidence type="ECO:0000256" key="4">
    <source>
        <dbReference type="ARBA" id="ARBA00022737"/>
    </source>
</evidence>
<dbReference type="PANTHER" id="PTHR43105">
    <property type="entry name" value="RESPIRATORY NITRATE REDUCTASE"/>
    <property type="match status" value="1"/>
</dbReference>
<dbReference type="InterPro" id="IPR050123">
    <property type="entry name" value="Prok_molybdopt-oxidoreductase"/>
</dbReference>
<feature type="domain" description="4Fe-4S ferredoxin-type" evidence="9">
    <location>
        <begin position="146"/>
        <end position="176"/>
    </location>
</feature>
<dbReference type="InterPro" id="IPR017900">
    <property type="entry name" value="4Fe4S_Fe_S_CS"/>
</dbReference>
<dbReference type="PROSITE" id="PS51085">
    <property type="entry name" value="2FE2S_FER_2"/>
    <property type="match status" value="1"/>
</dbReference>
<dbReference type="SUPFAM" id="SSF54862">
    <property type="entry name" value="4Fe-4S ferredoxins"/>
    <property type="match status" value="1"/>
</dbReference>
<dbReference type="AlphaFoldDB" id="A0A848F6G9"/>
<dbReference type="Gene3D" id="2.40.40.20">
    <property type="match status" value="1"/>
</dbReference>
<dbReference type="GO" id="GO:1990204">
    <property type="term" value="C:oxidoreductase complex"/>
    <property type="evidence" value="ECO:0007669"/>
    <property type="project" value="UniProtKB-ARBA"/>
</dbReference>
<feature type="domain" description="2Fe-2S ferredoxin-type" evidence="8">
    <location>
        <begin position="11"/>
        <end position="89"/>
    </location>
</feature>
<evidence type="ECO:0000256" key="2">
    <source>
        <dbReference type="ARBA" id="ARBA00022485"/>
    </source>
</evidence>
<dbReference type="SUPFAM" id="SSF50692">
    <property type="entry name" value="ADC-like"/>
    <property type="match status" value="1"/>
</dbReference>
<keyword evidence="3" id="KW-0479">Metal-binding</keyword>
<accession>A0A848F6G9</accession>
<dbReference type="Gene3D" id="3.10.20.740">
    <property type="match status" value="1"/>
</dbReference>
<dbReference type="PROSITE" id="PS51379">
    <property type="entry name" value="4FE4S_FER_2"/>
    <property type="match status" value="2"/>
</dbReference>
<dbReference type="PANTHER" id="PTHR43105:SF14">
    <property type="entry name" value="FORMATE DEHYDROGENASE H"/>
    <property type="match status" value="1"/>
</dbReference>
<dbReference type="FunFam" id="3.40.228.10:FF:000002">
    <property type="entry name" value="Formate dehydrogenase subunit alpha"/>
    <property type="match status" value="1"/>
</dbReference>
<dbReference type="NCBIfam" id="TIGR01591">
    <property type="entry name" value="Fdh-alpha"/>
    <property type="match status" value="1"/>
</dbReference>
<evidence type="ECO:0000256" key="3">
    <source>
        <dbReference type="ARBA" id="ARBA00022723"/>
    </source>
</evidence>
<comment type="similarity">
    <text evidence="1">In the C-terminal section; belongs to the prokaryotic molybdopterin-containing oxidoreductase family.</text>
</comment>
<evidence type="ECO:0000256" key="5">
    <source>
        <dbReference type="ARBA" id="ARBA00023002"/>
    </source>
</evidence>
<dbReference type="Pfam" id="PF04879">
    <property type="entry name" value="Molybdop_Fe4S4"/>
    <property type="match status" value="1"/>
</dbReference>
<dbReference type="RefSeq" id="WP_169160597.1">
    <property type="nucleotide sequence ID" value="NZ_JABBFW010000007.1"/>
</dbReference>
<dbReference type="Pfam" id="PF00384">
    <property type="entry name" value="Molybdopterin"/>
    <property type="match status" value="1"/>
</dbReference>
<keyword evidence="12" id="KW-1185">Reference proteome</keyword>
<dbReference type="SMART" id="SM00926">
    <property type="entry name" value="Molybdop_Fe4S4"/>
    <property type="match status" value="1"/>
</dbReference>